<reference evidence="1 2" key="1">
    <citation type="journal article" date="2023" name="Mol. Biol. Evol.">
        <title>Genomics of Secondarily Temperate Adaptation in the Only Non-Antarctic Icefish.</title>
        <authorList>
            <person name="Rivera-Colon A.G."/>
            <person name="Rayamajhi N."/>
            <person name="Minhas B.F."/>
            <person name="Madrigal G."/>
            <person name="Bilyk K.T."/>
            <person name="Yoon V."/>
            <person name="Hune M."/>
            <person name="Gregory S."/>
            <person name="Cheng C.H.C."/>
            <person name="Catchen J.M."/>
        </authorList>
    </citation>
    <scope>NUCLEOTIDE SEQUENCE [LARGE SCALE GENOMIC DNA]</scope>
    <source>
        <strain evidence="1">JC2023a</strain>
    </source>
</reference>
<evidence type="ECO:0000313" key="2">
    <source>
        <dbReference type="Proteomes" id="UP001335648"/>
    </source>
</evidence>
<dbReference type="AlphaFoldDB" id="A0AAN8GQI6"/>
<accession>A0AAN8GQI6</accession>
<keyword evidence="2" id="KW-1185">Reference proteome</keyword>
<dbReference type="EMBL" id="JAULUE010002058">
    <property type="protein sequence ID" value="KAK5888139.1"/>
    <property type="molecule type" value="Genomic_DNA"/>
</dbReference>
<evidence type="ECO:0000313" key="1">
    <source>
        <dbReference type="EMBL" id="KAK5888139.1"/>
    </source>
</evidence>
<proteinExistence type="predicted"/>
<organism evidence="1 2">
    <name type="scientific">Champsocephalus esox</name>
    <name type="common">pike icefish</name>
    <dbReference type="NCBI Taxonomy" id="159716"/>
    <lineage>
        <taxon>Eukaryota</taxon>
        <taxon>Metazoa</taxon>
        <taxon>Chordata</taxon>
        <taxon>Craniata</taxon>
        <taxon>Vertebrata</taxon>
        <taxon>Euteleostomi</taxon>
        <taxon>Actinopterygii</taxon>
        <taxon>Neopterygii</taxon>
        <taxon>Teleostei</taxon>
        <taxon>Neoteleostei</taxon>
        <taxon>Acanthomorphata</taxon>
        <taxon>Eupercaria</taxon>
        <taxon>Perciformes</taxon>
        <taxon>Notothenioidei</taxon>
        <taxon>Channichthyidae</taxon>
        <taxon>Champsocephalus</taxon>
    </lineage>
</organism>
<protein>
    <recommendedName>
        <fullName evidence="3">SRCR domain-containing protein</fullName>
    </recommendedName>
</protein>
<evidence type="ECO:0008006" key="3">
    <source>
        <dbReference type="Google" id="ProtNLM"/>
    </source>
</evidence>
<sequence length="70" mass="7701">MHNQIGGTSVYKASLQQGLTWNFSEWWSVDCTERGTVDCSERGSVDCTERGPVDCTEWGQWTALSGVSGL</sequence>
<comment type="caution">
    <text evidence="1">The sequence shown here is derived from an EMBL/GenBank/DDBJ whole genome shotgun (WGS) entry which is preliminary data.</text>
</comment>
<dbReference type="Proteomes" id="UP001335648">
    <property type="component" value="Unassembled WGS sequence"/>
</dbReference>
<gene>
    <name evidence="1" type="ORF">CesoFtcFv8_016668</name>
</gene>
<name>A0AAN8GQI6_9TELE</name>